<accession>B1VVJ1</accession>
<protein>
    <recommendedName>
        <fullName evidence="5">Nitroreductase</fullName>
    </recommendedName>
</protein>
<evidence type="ECO:0000313" key="3">
    <source>
        <dbReference type="EMBL" id="BAG18175.1"/>
    </source>
</evidence>
<dbReference type="Pfam" id="PF04075">
    <property type="entry name" value="F420H2_quin_red"/>
    <property type="match status" value="1"/>
</dbReference>
<dbReference type="NCBIfam" id="TIGR00026">
    <property type="entry name" value="hi_GC_TIGR00026"/>
    <property type="match status" value="1"/>
</dbReference>
<evidence type="ECO:0000313" key="4">
    <source>
        <dbReference type="Proteomes" id="UP000001685"/>
    </source>
</evidence>
<dbReference type="eggNOG" id="COG0748">
    <property type="taxonomic scope" value="Bacteria"/>
</dbReference>
<dbReference type="PANTHER" id="PTHR39428:SF3">
    <property type="entry name" value="DEAZAFLAVIN-DEPENDENT NITROREDUCTASE"/>
    <property type="match status" value="1"/>
</dbReference>
<comment type="similarity">
    <text evidence="1">Belongs to the F420H(2)-dependent quinone reductase family.</text>
</comment>
<organism evidence="3 4">
    <name type="scientific">Streptomyces griseus subsp. griseus (strain JCM 4626 / CBS 651.72 / NBRC 13350 / KCC S-0626 / ISP 5235)</name>
    <dbReference type="NCBI Taxonomy" id="455632"/>
    <lineage>
        <taxon>Bacteria</taxon>
        <taxon>Bacillati</taxon>
        <taxon>Actinomycetota</taxon>
        <taxon>Actinomycetes</taxon>
        <taxon>Kitasatosporales</taxon>
        <taxon>Streptomycetaceae</taxon>
        <taxon>Streptomyces</taxon>
    </lineage>
</organism>
<proteinExistence type="inferred from homology"/>
<dbReference type="PANTHER" id="PTHR39428">
    <property type="entry name" value="F420H(2)-DEPENDENT QUINONE REDUCTASE RV1261C"/>
    <property type="match status" value="1"/>
</dbReference>
<name>B1VVJ1_STRGG</name>
<evidence type="ECO:0000256" key="1">
    <source>
        <dbReference type="ARBA" id="ARBA00008710"/>
    </source>
</evidence>
<sequence>MGGGAIGGRRLLRKDPLYAFPGGFPFRVPPCGGRAVQVYESRVRLGWVPGWGRSPYGTVREKEKPMTAEQDGNAEVALSPADWVARQAELYESSGGTKGTTQLGVPCLLMDYVGRRSGTVRRTVLMYGRDGEDYLIVASNGGSDRPPLWYLNLQATPEVELRVETERFGAVASTLPAEEKARVWPGLVELFPRYGEYQAGTERDIPVVRLTRR</sequence>
<dbReference type="Gene3D" id="2.30.110.10">
    <property type="entry name" value="Electron Transport, Fmn-binding Protein, Chain A"/>
    <property type="match status" value="1"/>
</dbReference>
<dbReference type="EMBL" id="AP009493">
    <property type="protein sequence ID" value="BAG18175.1"/>
    <property type="molecule type" value="Genomic_DNA"/>
</dbReference>
<evidence type="ECO:0000256" key="2">
    <source>
        <dbReference type="ARBA" id="ARBA00049106"/>
    </source>
</evidence>
<dbReference type="GO" id="GO:0016491">
    <property type="term" value="F:oxidoreductase activity"/>
    <property type="evidence" value="ECO:0007669"/>
    <property type="project" value="InterPro"/>
</dbReference>
<dbReference type="InterPro" id="IPR012349">
    <property type="entry name" value="Split_barrel_FMN-bd"/>
</dbReference>
<dbReference type="AlphaFoldDB" id="B1VVJ1"/>
<comment type="catalytic activity">
    <reaction evidence="2">
        <text>oxidized coenzyme F420-(gamma-L-Glu)(n) + a quinol + H(+) = reduced coenzyme F420-(gamma-L-Glu)(n) + a quinone</text>
        <dbReference type="Rhea" id="RHEA:39663"/>
        <dbReference type="Rhea" id="RHEA-COMP:12939"/>
        <dbReference type="Rhea" id="RHEA-COMP:14378"/>
        <dbReference type="ChEBI" id="CHEBI:15378"/>
        <dbReference type="ChEBI" id="CHEBI:24646"/>
        <dbReference type="ChEBI" id="CHEBI:132124"/>
        <dbReference type="ChEBI" id="CHEBI:133980"/>
        <dbReference type="ChEBI" id="CHEBI:139511"/>
    </reaction>
</comment>
<dbReference type="KEGG" id="sgr:SGR_1346"/>
<dbReference type="InterPro" id="IPR004378">
    <property type="entry name" value="F420H2_quin_Rdtase"/>
</dbReference>
<reference evidence="4" key="1">
    <citation type="journal article" date="2008" name="J. Bacteriol.">
        <title>Genome sequence of the streptomycin-producing microorganism Streptomyces griseus IFO 13350.</title>
        <authorList>
            <person name="Ohnishi Y."/>
            <person name="Ishikawa J."/>
            <person name="Hara H."/>
            <person name="Suzuki H."/>
            <person name="Ikenoya M."/>
            <person name="Ikeda H."/>
            <person name="Yamashita A."/>
            <person name="Hattori M."/>
            <person name="Horinouchi S."/>
        </authorList>
    </citation>
    <scope>NUCLEOTIDE SEQUENCE [LARGE SCALE GENOMIC DNA]</scope>
    <source>
        <strain evidence="4">JCM 4626 / NBRC 13350</strain>
    </source>
</reference>
<dbReference type="Proteomes" id="UP000001685">
    <property type="component" value="Chromosome"/>
</dbReference>
<gene>
    <name evidence="3" type="ordered locus">SGR_1346</name>
</gene>
<evidence type="ECO:0008006" key="5">
    <source>
        <dbReference type="Google" id="ProtNLM"/>
    </source>
</evidence>
<dbReference type="GO" id="GO:0005886">
    <property type="term" value="C:plasma membrane"/>
    <property type="evidence" value="ECO:0007669"/>
    <property type="project" value="TreeGrafter"/>
</dbReference>
<dbReference type="HOGENOM" id="CLU_1293718_0_0_11"/>
<dbReference type="GO" id="GO:0070967">
    <property type="term" value="F:coenzyme F420 binding"/>
    <property type="evidence" value="ECO:0007669"/>
    <property type="project" value="TreeGrafter"/>
</dbReference>